<reference evidence="3" key="1">
    <citation type="submission" date="2017-02" db="EMBL/GenBank/DDBJ databases">
        <authorList>
            <person name="Varghese N."/>
            <person name="Submissions S."/>
        </authorList>
    </citation>
    <scope>NUCLEOTIDE SEQUENCE [LARGE SCALE GENOMIC DNA]</scope>
    <source>
        <strain evidence="3">SM117</strain>
    </source>
</reference>
<keyword evidence="1" id="KW-0812">Transmembrane</keyword>
<dbReference type="EMBL" id="FVZE01000001">
    <property type="protein sequence ID" value="SLJ89248.1"/>
    <property type="molecule type" value="Genomic_DNA"/>
</dbReference>
<sequence length="163" mass="18251">MAAGDNRPLRRLAMEACTRSLDFSGRSSRRELAAFLIWAMGLDLALNLAARIVLDGDAESWARLAFDTLLFLPIFALLVRRLHEFGRSGWWMLFILIAMARTFVLRALGIAGYPNVRDGIESWTDPINWVLVPGFLIVAVAALFMPVTRSANCQNGAQETHRF</sequence>
<protein>
    <submittedName>
        <fullName evidence="2">Uncharacterized protein</fullName>
    </submittedName>
</protein>
<name>A0A1U6H0E2_9SPHN</name>
<feature type="transmembrane region" description="Helical" evidence="1">
    <location>
        <begin position="126"/>
        <end position="145"/>
    </location>
</feature>
<keyword evidence="1" id="KW-1133">Transmembrane helix</keyword>
<evidence type="ECO:0000256" key="1">
    <source>
        <dbReference type="SAM" id="Phobius"/>
    </source>
</evidence>
<proteinExistence type="predicted"/>
<accession>A0A1U6H0E2</accession>
<feature type="transmembrane region" description="Helical" evidence="1">
    <location>
        <begin position="60"/>
        <end position="79"/>
    </location>
</feature>
<organism evidence="2 3">
    <name type="scientific">Novosphingobium mathurense</name>
    <dbReference type="NCBI Taxonomy" id="428990"/>
    <lineage>
        <taxon>Bacteria</taxon>
        <taxon>Pseudomonadati</taxon>
        <taxon>Pseudomonadota</taxon>
        <taxon>Alphaproteobacteria</taxon>
        <taxon>Sphingomonadales</taxon>
        <taxon>Sphingomonadaceae</taxon>
        <taxon>Novosphingobium</taxon>
    </lineage>
</organism>
<feature type="transmembrane region" description="Helical" evidence="1">
    <location>
        <begin position="91"/>
        <end position="114"/>
    </location>
</feature>
<dbReference type="InterPro" id="IPR008523">
    <property type="entry name" value="DUF805"/>
</dbReference>
<keyword evidence="3" id="KW-1185">Reference proteome</keyword>
<dbReference type="GO" id="GO:0016020">
    <property type="term" value="C:membrane"/>
    <property type="evidence" value="ECO:0007669"/>
    <property type="project" value="InterPro"/>
</dbReference>
<dbReference type="AlphaFoldDB" id="A0A1U6H0E2"/>
<gene>
    <name evidence="2" type="ORF">SAMN06295987_101964</name>
</gene>
<dbReference type="RefSeq" id="WP_079729606.1">
    <property type="nucleotide sequence ID" value="NZ_FVZE01000001.1"/>
</dbReference>
<evidence type="ECO:0000313" key="3">
    <source>
        <dbReference type="Proteomes" id="UP000190989"/>
    </source>
</evidence>
<feature type="transmembrane region" description="Helical" evidence="1">
    <location>
        <begin position="32"/>
        <end position="54"/>
    </location>
</feature>
<keyword evidence="1" id="KW-0472">Membrane</keyword>
<dbReference type="STRING" id="428990.SAMN06295987_101964"/>
<dbReference type="Pfam" id="PF05656">
    <property type="entry name" value="DUF805"/>
    <property type="match status" value="1"/>
</dbReference>
<evidence type="ECO:0000313" key="2">
    <source>
        <dbReference type="EMBL" id="SLJ89248.1"/>
    </source>
</evidence>
<dbReference type="Proteomes" id="UP000190989">
    <property type="component" value="Unassembled WGS sequence"/>
</dbReference>